<dbReference type="AlphaFoldDB" id="A0ABD3DT05"/>
<dbReference type="InterPro" id="IPR017451">
    <property type="entry name" value="F-box-assoc_interact_dom"/>
</dbReference>
<evidence type="ECO:0000259" key="1">
    <source>
        <dbReference type="PROSITE" id="PS50181"/>
    </source>
</evidence>
<comment type="caution">
    <text evidence="2">The sequence shown here is derived from an EMBL/GenBank/DDBJ whole genome shotgun (WGS) entry which is preliminary data.</text>
</comment>
<dbReference type="PANTHER" id="PTHR31672:SF13">
    <property type="entry name" value="F-BOX PROTEIN CPR30-LIKE"/>
    <property type="match status" value="1"/>
</dbReference>
<name>A0ABD3DT05_9LAMI</name>
<accession>A0ABD3DT05</accession>
<feature type="domain" description="F-box" evidence="1">
    <location>
        <begin position="3"/>
        <end position="49"/>
    </location>
</feature>
<dbReference type="EMBL" id="JAVIJP010000013">
    <property type="protein sequence ID" value="KAL3645398.1"/>
    <property type="molecule type" value="Genomic_DNA"/>
</dbReference>
<protein>
    <recommendedName>
        <fullName evidence="1">F-box domain-containing protein</fullName>
    </recommendedName>
</protein>
<gene>
    <name evidence="2" type="ORF">CASFOL_010578</name>
</gene>
<organism evidence="2 3">
    <name type="scientific">Castilleja foliolosa</name>
    <dbReference type="NCBI Taxonomy" id="1961234"/>
    <lineage>
        <taxon>Eukaryota</taxon>
        <taxon>Viridiplantae</taxon>
        <taxon>Streptophyta</taxon>
        <taxon>Embryophyta</taxon>
        <taxon>Tracheophyta</taxon>
        <taxon>Spermatophyta</taxon>
        <taxon>Magnoliopsida</taxon>
        <taxon>eudicotyledons</taxon>
        <taxon>Gunneridae</taxon>
        <taxon>Pentapetalae</taxon>
        <taxon>asterids</taxon>
        <taxon>lamiids</taxon>
        <taxon>Lamiales</taxon>
        <taxon>Orobanchaceae</taxon>
        <taxon>Pedicularideae</taxon>
        <taxon>Castillejinae</taxon>
        <taxon>Castilleja</taxon>
    </lineage>
</organism>
<dbReference type="PROSITE" id="PS50181">
    <property type="entry name" value="FBOX"/>
    <property type="match status" value="1"/>
</dbReference>
<dbReference type="NCBIfam" id="TIGR01640">
    <property type="entry name" value="F_box_assoc_1"/>
    <property type="match status" value="1"/>
</dbReference>
<dbReference type="InterPro" id="IPR001810">
    <property type="entry name" value="F-box_dom"/>
</dbReference>
<sequence>MAASSLSELPSNILSDILSRLPIKTIFVCRSVCKAFLDVTTSNPHFNSLHAPYTTQCLAIQFDYSPMGSIYLVDSELDTSFSVGENVKLKTMFQIPRFPAKQFKNCSPSVQDENKFILLNSCNGEYVTLLEFDEYNRHHKTLGYWFGFSPEENLYKVLRIFGTVKVNGTPWEMGLIQERWAQVYTVGSSSWRLLEEKPLSDKLSWKSSTAILSGTICWFCEDDGGYYKSLKFIVYFDFRTEKFGEIPAPVGFRRNYMQGTSIGVLGGCLCVIDDSDHFDVWVMKEFGCRESWTKKFSIDMESIMGMYQHNPLRPLQILGDGKILMIRDYSVLVKFDPETKDFRLLEISSASSPSKVVVYTPTFVPLKGILMVDNLTVRNMSRSVVQEYLMQEDHRFLFPTFGSDEQEDGIRIKDSDYFGACAWSTPILI</sequence>
<dbReference type="InterPro" id="IPR006527">
    <property type="entry name" value="F-box-assoc_dom_typ1"/>
</dbReference>
<dbReference type="PANTHER" id="PTHR31672">
    <property type="entry name" value="BNACNNG10540D PROTEIN"/>
    <property type="match status" value="1"/>
</dbReference>
<evidence type="ECO:0000313" key="3">
    <source>
        <dbReference type="Proteomes" id="UP001632038"/>
    </source>
</evidence>
<dbReference type="SUPFAM" id="SSF81383">
    <property type="entry name" value="F-box domain"/>
    <property type="match status" value="1"/>
</dbReference>
<dbReference type="InterPro" id="IPR050796">
    <property type="entry name" value="SCF_F-box_component"/>
</dbReference>
<proteinExistence type="predicted"/>
<evidence type="ECO:0000313" key="2">
    <source>
        <dbReference type="EMBL" id="KAL3645398.1"/>
    </source>
</evidence>
<keyword evidence="3" id="KW-1185">Reference proteome</keyword>
<dbReference type="Pfam" id="PF00646">
    <property type="entry name" value="F-box"/>
    <property type="match status" value="1"/>
</dbReference>
<dbReference type="InterPro" id="IPR036047">
    <property type="entry name" value="F-box-like_dom_sf"/>
</dbReference>
<dbReference type="Gene3D" id="1.20.1280.50">
    <property type="match status" value="1"/>
</dbReference>
<dbReference type="SMART" id="SM00256">
    <property type="entry name" value="FBOX"/>
    <property type="match status" value="1"/>
</dbReference>
<reference evidence="3" key="1">
    <citation type="journal article" date="2024" name="IScience">
        <title>Strigolactones Initiate the Formation of Haustorium-like Structures in Castilleja.</title>
        <authorList>
            <person name="Buerger M."/>
            <person name="Peterson D."/>
            <person name="Chory J."/>
        </authorList>
    </citation>
    <scope>NUCLEOTIDE SEQUENCE [LARGE SCALE GENOMIC DNA]</scope>
</reference>
<dbReference type="Proteomes" id="UP001632038">
    <property type="component" value="Unassembled WGS sequence"/>
</dbReference>
<dbReference type="Pfam" id="PF07734">
    <property type="entry name" value="FBA_1"/>
    <property type="match status" value="1"/>
</dbReference>